<evidence type="ECO:0000313" key="2">
    <source>
        <dbReference type="EMBL" id="ERG69125.1"/>
    </source>
</evidence>
<dbReference type="RefSeq" id="WP_021030533.1">
    <property type="nucleotide sequence ID" value="NZ_KI391954.1"/>
</dbReference>
<dbReference type="OrthoDB" id="4450321at2"/>
<evidence type="ECO:0000313" key="3">
    <source>
        <dbReference type="Proteomes" id="UP000004816"/>
    </source>
</evidence>
<keyword evidence="3" id="KW-1185">Reference proteome</keyword>
<protein>
    <submittedName>
        <fullName evidence="2">Uncharacterized protein</fullName>
    </submittedName>
</protein>
<dbReference type="Proteomes" id="UP000004816">
    <property type="component" value="Unassembled WGS sequence"/>
</dbReference>
<dbReference type="AlphaFoldDB" id="U1M206"/>
<accession>U1M206</accession>
<reference evidence="2 3" key="1">
    <citation type="journal article" date="2011" name="Stand. Genomic Sci.">
        <title>High quality draft genome sequence of Segniliparus rugosus CDC 945(T)= (ATCC BAA-974(T)).</title>
        <authorList>
            <person name="Earl A.M."/>
            <person name="Desjardins C.A."/>
            <person name="Fitzgerald M.G."/>
            <person name="Arachchi H.M."/>
            <person name="Zeng Q."/>
            <person name="Mehta T."/>
            <person name="Griggs A."/>
            <person name="Birren B.W."/>
            <person name="Toney N.C."/>
            <person name="Carr J."/>
            <person name="Posey J."/>
            <person name="Butler W.R."/>
        </authorList>
    </citation>
    <scope>NUCLEOTIDE SEQUENCE [LARGE SCALE GENOMIC DNA]</scope>
    <source>
        <strain evidence="3">ATCC BAA-974 / DSM 45345 / CCUG 50838 / CIP 108380 / JCM 13579 / CDC 945</strain>
    </source>
</reference>
<name>U1M206_SEGRC</name>
<dbReference type="STRING" id="679197.HMPREF9336_04269"/>
<dbReference type="HOGENOM" id="CLU_1260711_0_0_11"/>
<organism evidence="2 3">
    <name type="scientific">Segniliparus rugosus (strain ATCC BAA-974 / DSM 45345 / CCUG 50838 / CIP 108380 / JCM 13579 / CDC 945)</name>
    <dbReference type="NCBI Taxonomy" id="679197"/>
    <lineage>
        <taxon>Bacteria</taxon>
        <taxon>Bacillati</taxon>
        <taxon>Actinomycetota</taxon>
        <taxon>Actinomycetes</taxon>
        <taxon>Mycobacteriales</taxon>
        <taxon>Segniliparaceae</taxon>
        <taxon>Segniliparus</taxon>
    </lineage>
</organism>
<sequence>MMIDGIFKMGLRIAHRGARLGIDAAQAGLDLAKAVINLLDPEAEGSQTKQDQIGNLLDALEAMVGLVGADRPLGEALRPGGAIDRLFSQGGLIDRLASADGLHAVIKDAIAPELAQLDGTINDLRQVAENLNAAATPLGRVAARVPKFLRKPLPYELEQQEEPAARADFAAEHGSPIAQLRDDGHALVNPNLSQGGAVSANGNGHLNGSGHLGGSNPRG</sequence>
<feature type="region of interest" description="Disordered" evidence="1">
    <location>
        <begin position="180"/>
        <end position="219"/>
    </location>
</feature>
<proteinExistence type="predicted"/>
<dbReference type="EMBL" id="ACZI02000003">
    <property type="protein sequence ID" value="ERG69125.1"/>
    <property type="molecule type" value="Genomic_DNA"/>
</dbReference>
<evidence type="ECO:0000256" key="1">
    <source>
        <dbReference type="SAM" id="MobiDB-lite"/>
    </source>
</evidence>
<gene>
    <name evidence="2" type="ORF">HMPREF9336_04269</name>
</gene>
<comment type="caution">
    <text evidence="2">The sequence shown here is derived from an EMBL/GenBank/DDBJ whole genome shotgun (WGS) entry which is preliminary data.</text>
</comment>